<proteinExistence type="predicted"/>
<reference evidence="2 3" key="1">
    <citation type="submission" date="2023-05" db="EMBL/GenBank/DDBJ databases">
        <authorList>
            <person name="Zhang X."/>
        </authorList>
    </citation>
    <scope>NUCLEOTIDE SEQUENCE [LARGE SCALE GENOMIC DNA]</scope>
    <source>
        <strain evidence="2 3">DM2B3-1</strain>
    </source>
</reference>
<evidence type="ECO:0000313" key="3">
    <source>
        <dbReference type="Proteomes" id="UP001228581"/>
    </source>
</evidence>
<evidence type="ECO:0000313" key="2">
    <source>
        <dbReference type="EMBL" id="MDJ1497299.1"/>
    </source>
</evidence>
<feature type="chain" id="PRO_5045801432" evidence="1">
    <location>
        <begin position="21"/>
        <end position="216"/>
    </location>
</feature>
<sequence length="216" mass="24897">MKVFVLWLAALLVLCSTGFAQSRWREKENPLLTDQEAKKRTIEESYHEILTEPGSLGIVLTVWFNEQKSVDAVPIVAKQIKQANTLGLYIPEDWNIHMENGNQYIRMYLVNFLDSTVNIPRIDATVDNFSDYVKINDIWRKVRNNEKSSCGNSYYKSVLGARGMYVLNVNSIHQEKGTEKVKYKVVFDFNGTKIESNEIEISLYPNQLKGLMGERH</sequence>
<evidence type="ECO:0000256" key="1">
    <source>
        <dbReference type="SAM" id="SignalP"/>
    </source>
</evidence>
<keyword evidence="3" id="KW-1185">Reference proteome</keyword>
<accession>A0ABT7CU61</accession>
<organism evidence="2 3">
    <name type="scientific">Xanthocytophaga flava</name>
    <dbReference type="NCBI Taxonomy" id="3048013"/>
    <lineage>
        <taxon>Bacteria</taxon>
        <taxon>Pseudomonadati</taxon>
        <taxon>Bacteroidota</taxon>
        <taxon>Cytophagia</taxon>
        <taxon>Cytophagales</taxon>
        <taxon>Rhodocytophagaceae</taxon>
        <taxon>Xanthocytophaga</taxon>
    </lineage>
</organism>
<name>A0ABT7CU61_9BACT</name>
<dbReference type="RefSeq" id="WP_314002779.1">
    <property type="nucleotide sequence ID" value="NZ_JASJOT010000031.1"/>
</dbReference>
<gene>
    <name evidence="2" type="ORF">QNI19_30455</name>
</gene>
<feature type="signal peptide" evidence="1">
    <location>
        <begin position="1"/>
        <end position="20"/>
    </location>
</feature>
<protein>
    <submittedName>
        <fullName evidence="2">Uncharacterized protein</fullName>
    </submittedName>
</protein>
<dbReference type="EMBL" id="JASJOT010000031">
    <property type="protein sequence ID" value="MDJ1497299.1"/>
    <property type="molecule type" value="Genomic_DNA"/>
</dbReference>
<keyword evidence="1" id="KW-0732">Signal</keyword>
<dbReference type="Proteomes" id="UP001228581">
    <property type="component" value="Unassembled WGS sequence"/>
</dbReference>
<comment type="caution">
    <text evidence="2">The sequence shown here is derived from an EMBL/GenBank/DDBJ whole genome shotgun (WGS) entry which is preliminary data.</text>
</comment>